<dbReference type="HOGENOM" id="CLU_000680_2_1_1"/>
<dbReference type="STRING" id="7897.ENSLACP00000006861"/>
<reference evidence="1" key="3">
    <citation type="submission" date="2025-09" db="UniProtKB">
        <authorList>
            <consortium name="Ensembl"/>
        </authorList>
    </citation>
    <scope>IDENTIFICATION</scope>
</reference>
<dbReference type="GeneTree" id="ENSGT00940000164503"/>
<sequence length="345" mass="40235">LLKFTQLLPKYREELCIIEGDFNAVVETKKDRSGHPFPWDQKISRTLKWLRKETDTYDVWHIIHLEDKEYTFYSAMHRSYSEIDAFYALHSVLTQSVDTEIETFTLSDHAPMNPIFKKQSIPKTKFWCLNTSLLKDEGFTQLIWKTIINKGSVWSQNTVWDMFKAHCRGVIISYAINKKQQMPNQRKELEKQLDEAEKVHMVDPKNEQLFVRVTQVCSNLQALIDRNMEFAFFRTKKKYYEEGNTAGALLAHQLKKCETVFTITAIKTKSGSITRDPKKINTEFLHFYKDLYTSQKLISSEEDWGFFTRAKLPWISGEDKALLDGLLKATEVDQDLTNSSSSSVP</sequence>
<dbReference type="EMBL" id="AFYH01217008">
    <property type="status" value="NOT_ANNOTATED_CDS"/>
    <property type="molecule type" value="Genomic_DNA"/>
</dbReference>
<dbReference type="Gene3D" id="3.60.10.10">
    <property type="entry name" value="Endonuclease/exonuclease/phosphatase"/>
    <property type="match status" value="1"/>
</dbReference>
<evidence type="ECO:0000313" key="1">
    <source>
        <dbReference type="Ensembl" id="ENSLACP00000006861.1"/>
    </source>
</evidence>
<dbReference type="Proteomes" id="UP000008672">
    <property type="component" value="Unassembled WGS sequence"/>
</dbReference>
<proteinExistence type="predicted"/>
<reference evidence="1" key="2">
    <citation type="submission" date="2025-08" db="UniProtKB">
        <authorList>
            <consortium name="Ensembl"/>
        </authorList>
    </citation>
    <scope>IDENTIFICATION</scope>
</reference>
<dbReference type="AlphaFoldDB" id="H3AB40"/>
<evidence type="ECO:0000313" key="2">
    <source>
        <dbReference type="Proteomes" id="UP000008672"/>
    </source>
</evidence>
<protein>
    <recommendedName>
        <fullName evidence="3">Endonuclease/exonuclease/phosphatase domain-containing protein</fullName>
    </recommendedName>
</protein>
<accession>H3AB40</accession>
<organism evidence="1 2">
    <name type="scientific">Latimeria chalumnae</name>
    <name type="common">Coelacanth</name>
    <dbReference type="NCBI Taxonomy" id="7897"/>
    <lineage>
        <taxon>Eukaryota</taxon>
        <taxon>Metazoa</taxon>
        <taxon>Chordata</taxon>
        <taxon>Craniata</taxon>
        <taxon>Vertebrata</taxon>
        <taxon>Euteleostomi</taxon>
        <taxon>Coelacanthiformes</taxon>
        <taxon>Coelacanthidae</taxon>
        <taxon>Latimeria</taxon>
    </lineage>
</organism>
<dbReference type="Ensembl" id="ENSLACT00000006919.1">
    <property type="protein sequence ID" value="ENSLACP00000006861.1"/>
    <property type="gene ID" value="ENSLACG00000006090.1"/>
</dbReference>
<keyword evidence="2" id="KW-1185">Reference proteome</keyword>
<evidence type="ECO:0008006" key="3">
    <source>
        <dbReference type="Google" id="ProtNLM"/>
    </source>
</evidence>
<name>H3AB40_LATCH</name>
<dbReference type="InterPro" id="IPR036691">
    <property type="entry name" value="Endo/exonu/phosph_ase_sf"/>
</dbReference>
<reference evidence="2" key="1">
    <citation type="submission" date="2011-08" db="EMBL/GenBank/DDBJ databases">
        <title>The draft genome of Latimeria chalumnae.</title>
        <authorList>
            <person name="Di Palma F."/>
            <person name="Alfoldi J."/>
            <person name="Johnson J."/>
            <person name="Berlin A."/>
            <person name="Gnerre S."/>
            <person name="Jaffe D."/>
            <person name="MacCallum I."/>
            <person name="Young S."/>
            <person name="Walker B.J."/>
            <person name="Lander E."/>
            <person name="Lindblad-Toh K."/>
        </authorList>
    </citation>
    <scope>NUCLEOTIDE SEQUENCE [LARGE SCALE GENOMIC DNA]</scope>
    <source>
        <strain evidence="2">Wild caught</strain>
    </source>
</reference>
<dbReference type="InParanoid" id="H3AB40"/>
<dbReference type="SUPFAM" id="SSF56219">
    <property type="entry name" value="DNase I-like"/>
    <property type="match status" value="1"/>
</dbReference>